<feature type="chain" id="PRO_5046251157" evidence="1">
    <location>
        <begin position="19"/>
        <end position="49"/>
    </location>
</feature>
<organism evidence="2 3">
    <name type="scientific">Streptomyces camelliae</name>
    <dbReference type="NCBI Taxonomy" id="3004093"/>
    <lineage>
        <taxon>Bacteria</taxon>
        <taxon>Bacillati</taxon>
        <taxon>Actinomycetota</taxon>
        <taxon>Actinomycetes</taxon>
        <taxon>Kitasatosporales</taxon>
        <taxon>Streptomycetaceae</taxon>
        <taxon>Streptomyces</taxon>
    </lineage>
</organism>
<protein>
    <submittedName>
        <fullName evidence="2">Uncharacterized protein</fullName>
    </submittedName>
</protein>
<evidence type="ECO:0000313" key="2">
    <source>
        <dbReference type="EMBL" id="WBO68715.1"/>
    </source>
</evidence>
<evidence type="ECO:0000256" key="1">
    <source>
        <dbReference type="SAM" id="SignalP"/>
    </source>
</evidence>
<accession>A0ABY7PEW7</accession>
<sequence>MYARIHLCSLLLAAVAFAAPVLHLTGGEGPRVAAAARLAVPAHDSGWGG</sequence>
<feature type="signal peptide" evidence="1">
    <location>
        <begin position="1"/>
        <end position="18"/>
    </location>
</feature>
<name>A0ABY7PEW7_9ACTN</name>
<evidence type="ECO:0000313" key="3">
    <source>
        <dbReference type="Proteomes" id="UP001212326"/>
    </source>
</evidence>
<gene>
    <name evidence="2" type="ORF">O1G22_40890</name>
</gene>
<proteinExistence type="predicted"/>
<dbReference type="Proteomes" id="UP001212326">
    <property type="component" value="Chromosome"/>
</dbReference>
<reference evidence="2 3" key="1">
    <citation type="submission" date="2022-12" db="EMBL/GenBank/DDBJ databases">
        <authorList>
            <person name="Mo P."/>
        </authorList>
    </citation>
    <scope>NUCLEOTIDE SEQUENCE [LARGE SCALE GENOMIC DNA]</scope>
    <source>
        <strain evidence="2 3">HUAS 2-6</strain>
    </source>
</reference>
<dbReference type="EMBL" id="CP115300">
    <property type="protein sequence ID" value="WBO68715.1"/>
    <property type="molecule type" value="Genomic_DNA"/>
</dbReference>
<keyword evidence="3" id="KW-1185">Reference proteome</keyword>
<dbReference type="RefSeq" id="WP_270085942.1">
    <property type="nucleotide sequence ID" value="NZ_CP115300.1"/>
</dbReference>
<keyword evidence="1" id="KW-0732">Signal</keyword>